<evidence type="ECO:0000313" key="4">
    <source>
        <dbReference type="Proteomes" id="UP000014978"/>
    </source>
</evidence>
<dbReference type="SMART" id="SM00167">
    <property type="entry name" value="VPS9"/>
    <property type="match status" value="1"/>
</dbReference>
<evidence type="ECO:0000256" key="1">
    <source>
        <dbReference type="SAM" id="Coils"/>
    </source>
</evidence>
<dbReference type="Proteomes" id="UP000014978">
    <property type="component" value="Unassembled WGS sequence"/>
</dbReference>
<dbReference type="Pfam" id="PF02204">
    <property type="entry name" value="VPS9"/>
    <property type="match status" value="1"/>
</dbReference>
<accession>S7WEC8</accession>
<dbReference type="SUPFAM" id="SSF109993">
    <property type="entry name" value="VPS9 domain"/>
    <property type="match status" value="1"/>
</dbReference>
<dbReference type="Gene3D" id="1.20.1050.80">
    <property type="entry name" value="VPS9 domain"/>
    <property type="match status" value="1"/>
</dbReference>
<gene>
    <name evidence="3" type="ORF">SLOPH_2380</name>
</gene>
<dbReference type="VEuPathDB" id="MicrosporidiaDB:SLOPH_2380"/>
<dbReference type="OrthoDB" id="300289at2759"/>
<keyword evidence="1" id="KW-0175">Coiled coil</keyword>
<keyword evidence="4" id="KW-1185">Reference proteome</keyword>
<proteinExistence type="predicted"/>
<feature type="domain" description="VPS9" evidence="2">
    <location>
        <begin position="86"/>
        <end position="246"/>
    </location>
</feature>
<dbReference type="InterPro" id="IPR037191">
    <property type="entry name" value="VPS9_dom_sf"/>
</dbReference>
<sequence length="297" mass="35623">MKECTKSCVEYFINSLYTEPTGKIFLIIESFIKDVSLIHTENNNVLNRFYDYLYKKKFILCEIGMYYLEKYILVNTKIHYLTVEEKNTNNFINNKMIMFKWIEVTHLEIEDNDYTEIIKYFKNIENQFTPSMMIKTALQTIKMIYNINSNEIGQDQLLPILIYIIIKSQVKDIYLKIDFMKKYRRKKYLQCHDNCLHLNNNTNINNPNCECITLLDNTPEQELEFYLLTYQSALFFIETTEYNTLNISKEEFEGKIEFYINDLQEIKQNKKGYIEKTKNKIKKIFGSLTDLSTNKKI</sequence>
<reference evidence="4" key="1">
    <citation type="journal article" date="2013" name="PLoS Genet.">
        <title>The genome of Spraguea lophii and the basis of host-microsporidian interactions.</title>
        <authorList>
            <person name="Campbell S.E."/>
            <person name="Williams T.A."/>
            <person name="Yousuf A."/>
            <person name="Soanes D.M."/>
            <person name="Paszkiewicz K.H."/>
            <person name="Williams B.A.P."/>
        </authorList>
    </citation>
    <scope>NUCLEOTIDE SEQUENCE [LARGE SCALE GENOMIC DNA]</scope>
    <source>
        <strain evidence="4">42_110</strain>
    </source>
</reference>
<evidence type="ECO:0000259" key="2">
    <source>
        <dbReference type="PROSITE" id="PS51205"/>
    </source>
</evidence>
<comment type="caution">
    <text evidence="3">The sequence shown here is derived from an EMBL/GenBank/DDBJ whole genome shotgun (WGS) entry which is preliminary data.</text>
</comment>
<dbReference type="PROSITE" id="PS51205">
    <property type="entry name" value="VPS9"/>
    <property type="match status" value="1"/>
</dbReference>
<dbReference type="OMA" id="KMESTEV"/>
<dbReference type="AlphaFoldDB" id="S7WEC8"/>
<dbReference type="HOGENOM" id="CLU_095016_0_0_1"/>
<organism evidence="3 4">
    <name type="scientific">Spraguea lophii (strain 42_110)</name>
    <name type="common">Microsporidian parasite</name>
    <dbReference type="NCBI Taxonomy" id="1358809"/>
    <lineage>
        <taxon>Eukaryota</taxon>
        <taxon>Fungi</taxon>
        <taxon>Fungi incertae sedis</taxon>
        <taxon>Microsporidia</taxon>
        <taxon>Spragueidae</taxon>
        <taxon>Spraguea</taxon>
    </lineage>
</organism>
<evidence type="ECO:0000313" key="3">
    <source>
        <dbReference type="EMBL" id="EPR80122.1"/>
    </source>
</evidence>
<name>S7WEC8_SPRLO</name>
<dbReference type="InParanoid" id="S7WEC8"/>
<dbReference type="EMBL" id="ATCN01000009">
    <property type="protein sequence ID" value="EPR80122.1"/>
    <property type="molecule type" value="Genomic_DNA"/>
</dbReference>
<feature type="coiled-coil region" evidence="1">
    <location>
        <begin position="249"/>
        <end position="276"/>
    </location>
</feature>
<dbReference type="InterPro" id="IPR003123">
    <property type="entry name" value="VPS9"/>
</dbReference>
<protein>
    <submittedName>
        <fullName evidence="3">Vacuolar sorting protein 9 domain protein</fullName>
    </submittedName>
</protein>
<dbReference type="STRING" id="1358809.S7WEC8"/>